<name>A0ABT5QPI3_9GAMM</name>
<dbReference type="InterPro" id="IPR021388">
    <property type="entry name" value="DUF3024"/>
</dbReference>
<reference evidence="1" key="1">
    <citation type="submission" date="2021-12" db="EMBL/GenBank/DDBJ databases">
        <title>Enterovibrio ZSDZ35 sp. nov. and Enterovibrio ZSDZ42 sp. nov., isolated from coastal seawater in Qingdao.</title>
        <authorList>
            <person name="Zhang P."/>
        </authorList>
    </citation>
    <scope>NUCLEOTIDE SEQUENCE</scope>
    <source>
        <strain evidence="1">ZSDZ35</strain>
    </source>
</reference>
<gene>
    <name evidence="1" type="ORF">LRP49_17095</name>
</gene>
<dbReference type="Proteomes" id="UP001149821">
    <property type="component" value="Unassembled WGS sequence"/>
</dbReference>
<accession>A0ABT5QPI3</accession>
<sequence>MALSELEVKRVEKAATVFLATHRPPPEVRSKLDIGWHLDRQSIVIFEIRPIWNDPRSKEEYPFAKATFVRTQGIWKIYWMRQDLKWHSYEPVSQVKTAEAVFETVSKDEYGCFFG</sequence>
<dbReference type="RefSeq" id="WP_274143525.1">
    <property type="nucleotide sequence ID" value="NZ_JAJUBB010000013.1"/>
</dbReference>
<evidence type="ECO:0000313" key="1">
    <source>
        <dbReference type="EMBL" id="MDD1782893.1"/>
    </source>
</evidence>
<proteinExistence type="predicted"/>
<dbReference type="EMBL" id="JAJUBB010000013">
    <property type="protein sequence ID" value="MDD1782893.1"/>
    <property type="molecule type" value="Genomic_DNA"/>
</dbReference>
<organism evidence="1 2">
    <name type="scientific">Enterovibrio qingdaonensis</name>
    <dbReference type="NCBI Taxonomy" id="2899818"/>
    <lineage>
        <taxon>Bacteria</taxon>
        <taxon>Pseudomonadati</taxon>
        <taxon>Pseudomonadota</taxon>
        <taxon>Gammaproteobacteria</taxon>
        <taxon>Vibrionales</taxon>
        <taxon>Vibrionaceae</taxon>
        <taxon>Enterovibrio</taxon>
    </lineage>
</organism>
<keyword evidence="2" id="KW-1185">Reference proteome</keyword>
<comment type="caution">
    <text evidence="1">The sequence shown here is derived from an EMBL/GenBank/DDBJ whole genome shotgun (WGS) entry which is preliminary data.</text>
</comment>
<dbReference type="Pfam" id="PF11225">
    <property type="entry name" value="DUF3024"/>
    <property type="match status" value="1"/>
</dbReference>
<evidence type="ECO:0000313" key="2">
    <source>
        <dbReference type="Proteomes" id="UP001149821"/>
    </source>
</evidence>
<protein>
    <submittedName>
        <fullName evidence="1">DUF3024 domain-containing protein</fullName>
    </submittedName>
</protein>